<accession>A0A518HK03</accession>
<keyword evidence="3" id="KW-1185">Reference proteome</keyword>
<dbReference type="Pfam" id="PF13385">
    <property type="entry name" value="Laminin_G_3"/>
    <property type="match status" value="1"/>
</dbReference>
<proteinExistence type="predicted"/>
<dbReference type="PANTHER" id="PTHR30273:SF2">
    <property type="entry name" value="PROTEIN FECR"/>
    <property type="match status" value="1"/>
</dbReference>
<dbReference type="Gene3D" id="2.60.120.1440">
    <property type="match status" value="1"/>
</dbReference>
<evidence type="ECO:0000313" key="3">
    <source>
        <dbReference type="Proteomes" id="UP000319004"/>
    </source>
</evidence>
<dbReference type="InterPro" id="IPR012373">
    <property type="entry name" value="Ferrdict_sens_TM"/>
</dbReference>
<dbReference type="EMBL" id="CP037423">
    <property type="protein sequence ID" value="QDV41151.1"/>
    <property type="molecule type" value="Genomic_DNA"/>
</dbReference>
<gene>
    <name evidence="2" type="ORF">Enr13x_09890</name>
</gene>
<dbReference type="GO" id="GO:0016989">
    <property type="term" value="F:sigma factor antagonist activity"/>
    <property type="evidence" value="ECO:0007669"/>
    <property type="project" value="TreeGrafter"/>
</dbReference>
<protein>
    <submittedName>
        <fullName evidence="2">FecR protein</fullName>
    </submittedName>
</protein>
<keyword evidence="1" id="KW-0812">Transmembrane</keyword>
<reference evidence="2 3" key="1">
    <citation type="submission" date="2019-03" db="EMBL/GenBank/DDBJ databases">
        <title>Deep-cultivation of Planctomycetes and their phenomic and genomic characterization uncovers novel biology.</title>
        <authorList>
            <person name="Wiegand S."/>
            <person name="Jogler M."/>
            <person name="Boedeker C."/>
            <person name="Pinto D."/>
            <person name="Vollmers J."/>
            <person name="Rivas-Marin E."/>
            <person name="Kohn T."/>
            <person name="Peeters S.H."/>
            <person name="Heuer A."/>
            <person name="Rast P."/>
            <person name="Oberbeckmann S."/>
            <person name="Bunk B."/>
            <person name="Jeske O."/>
            <person name="Meyerdierks A."/>
            <person name="Storesund J.E."/>
            <person name="Kallscheuer N."/>
            <person name="Luecker S."/>
            <person name="Lage O.M."/>
            <person name="Pohl T."/>
            <person name="Merkel B.J."/>
            <person name="Hornburger P."/>
            <person name="Mueller R.-W."/>
            <person name="Bruemmer F."/>
            <person name="Labrenz M."/>
            <person name="Spormann A.M."/>
            <person name="Op den Camp H."/>
            <person name="Overmann J."/>
            <person name="Amann R."/>
            <person name="Jetten M.S.M."/>
            <person name="Mascher T."/>
            <person name="Medema M.H."/>
            <person name="Devos D.P."/>
            <person name="Kaster A.-K."/>
            <person name="Ovreas L."/>
            <person name="Rohde M."/>
            <person name="Galperin M.Y."/>
            <person name="Jogler C."/>
        </authorList>
    </citation>
    <scope>NUCLEOTIDE SEQUENCE [LARGE SCALE GENOMIC DNA]</scope>
    <source>
        <strain evidence="2 3">Enr13</strain>
    </source>
</reference>
<keyword evidence="1" id="KW-1133">Transmembrane helix</keyword>
<dbReference type="PANTHER" id="PTHR30273">
    <property type="entry name" value="PERIPLASMIC SIGNAL SENSOR AND SIGMA FACTOR ACTIVATOR FECR-RELATED"/>
    <property type="match status" value="1"/>
</dbReference>
<dbReference type="KEGG" id="snep:Enr13x_09890"/>
<dbReference type="AlphaFoldDB" id="A0A518HK03"/>
<dbReference type="SUPFAM" id="SSF49899">
    <property type="entry name" value="Concanavalin A-like lectins/glucanases"/>
    <property type="match status" value="1"/>
</dbReference>
<name>A0A518HK03_9BACT</name>
<evidence type="ECO:0000256" key="1">
    <source>
        <dbReference type="SAM" id="Phobius"/>
    </source>
</evidence>
<sequence length="577" mass="64155">MAHDRFDELIGRLLDDDISSDQLDELAQVAAADPLKLQRLREHLLFSDRLSQYEDELRDEQRFLSALQVRAHAADDTADFVSQVVASVTGETAGLRNQGPSPQSQHHDRGWSRFRGLAGWATAAAALLLLAAMLISQAIDAGKDEPWPQIAGGDLAELTEVNDSGVAVLTRIAGLQETTTSDWRVGETIPRGTMAWDAGLLQLEFYGGATVVVEGPAQLELLDESRVTLQLGRLWAHIPIPARGFAVLAPSFELVDVGTEFGLNVSRDGVAEIHVFDGKVELYDLESNRNQTTRRELNAGDALTIDRDGTSKPIEAQDADFVTPTRLSQMADVHRQGQLRDWQAFRDTLQDDPRIVAYFPFDRSADDDRLLIGYGPNGSSLTGAIVGCEWSQGRWPGKTSLQFKRPGDRVRISIPGEFESLTYSTWLRVDGLDRQYNSLLLTDGFRRDSPHWQILQDGTLILGMRHSNRVLHGYRSDSIFSLFRLGQWVHLATVYDSGQGHVTHYVNGERTTREPLKGPAFALLTIGDATIGNWSVPTNRNRRSSIRNLNGCMDELIVFGQALDDHEVHRIYEVGRP</sequence>
<dbReference type="OrthoDB" id="258532at2"/>
<keyword evidence="1" id="KW-0472">Membrane</keyword>
<dbReference type="Proteomes" id="UP000319004">
    <property type="component" value="Chromosome"/>
</dbReference>
<dbReference type="Gene3D" id="2.60.120.200">
    <property type="match status" value="1"/>
</dbReference>
<organism evidence="2 3">
    <name type="scientific">Stieleria neptunia</name>
    <dbReference type="NCBI Taxonomy" id="2527979"/>
    <lineage>
        <taxon>Bacteria</taxon>
        <taxon>Pseudomonadati</taxon>
        <taxon>Planctomycetota</taxon>
        <taxon>Planctomycetia</taxon>
        <taxon>Pirellulales</taxon>
        <taxon>Pirellulaceae</taxon>
        <taxon>Stieleria</taxon>
    </lineage>
</organism>
<evidence type="ECO:0000313" key="2">
    <source>
        <dbReference type="EMBL" id="QDV41151.1"/>
    </source>
</evidence>
<dbReference type="InterPro" id="IPR013320">
    <property type="entry name" value="ConA-like_dom_sf"/>
</dbReference>
<feature type="transmembrane region" description="Helical" evidence="1">
    <location>
        <begin position="117"/>
        <end position="139"/>
    </location>
</feature>
<dbReference type="RefSeq" id="WP_145384928.1">
    <property type="nucleotide sequence ID" value="NZ_CP037423.1"/>
</dbReference>